<dbReference type="AlphaFoldDB" id="A0A9X1VCJ2"/>
<comment type="caution">
    <text evidence="2">The sequence shown here is derived from an EMBL/GenBank/DDBJ whole genome shotgun (WGS) entry which is preliminary data.</text>
</comment>
<organism evidence="2 3">
    <name type="scientific">Sulfoacidibacillus ferrooxidans</name>
    <dbReference type="NCBI Taxonomy" id="2005001"/>
    <lineage>
        <taxon>Bacteria</taxon>
        <taxon>Bacillati</taxon>
        <taxon>Bacillota</taxon>
        <taxon>Bacilli</taxon>
        <taxon>Bacillales</taxon>
        <taxon>Alicyclobacillaceae</taxon>
        <taxon>Sulfoacidibacillus</taxon>
    </lineage>
</organism>
<keyword evidence="3" id="KW-1185">Reference proteome</keyword>
<feature type="domain" description="N-acetyltransferase" evidence="1">
    <location>
        <begin position="9"/>
        <end position="174"/>
    </location>
</feature>
<reference evidence="2" key="1">
    <citation type="submission" date="2022-03" db="EMBL/GenBank/DDBJ databases">
        <title>Draft Genome Sequence of Firmicute Strain S0AB, a Heterotrophic Iron/Sulfur-Oxidizing Extreme Acidophile.</title>
        <authorList>
            <person name="Vergara E."/>
            <person name="Pakostova E."/>
            <person name="Johnson D.B."/>
            <person name="Holmes D.S."/>
        </authorList>
    </citation>
    <scope>NUCLEOTIDE SEQUENCE</scope>
    <source>
        <strain evidence="2">S0AB</strain>
    </source>
</reference>
<dbReference type="EMBL" id="JALBUF010000026">
    <property type="protein sequence ID" value="MCI0184805.1"/>
    <property type="molecule type" value="Genomic_DNA"/>
</dbReference>
<evidence type="ECO:0000313" key="2">
    <source>
        <dbReference type="EMBL" id="MCI0184805.1"/>
    </source>
</evidence>
<protein>
    <recommendedName>
        <fullName evidence="1">N-acetyltransferase domain-containing protein</fullName>
    </recommendedName>
</protein>
<name>A0A9X1VCJ2_9BACL</name>
<evidence type="ECO:0000259" key="1">
    <source>
        <dbReference type="PROSITE" id="PS51186"/>
    </source>
</evidence>
<dbReference type="RefSeq" id="WP_336605202.1">
    <property type="nucleotide sequence ID" value="NZ_JALBUF010000026.1"/>
</dbReference>
<dbReference type="SUPFAM" id="SSF55729">
    <property type="entry name" value="Acyl-CoA N-acyltransferases (Nat)"/>
    <property type="match status" value="1"/>
</dbReference>
<dbReference type="InterPro" id="IPR016181">
    <property type="entry name" value="Acyl_CoA_acyltransferase"/>
</dbReference>
<dbReference type="PANTHER" id="PTHR43792">
    <property type="entry name" value="GNAT FAMILY, PUTATIVE (AFU_ORTHOLOGUE AFUA_3G00765)-RELATED-RELATED"/>
    <property type="match status" value="1"/>
</dbReference>
<sequence>MPNLETSRLLLRRWTERDILPMSRINADPEVMQWIGDGTTRTEDQTKVFIERCEEMWETQGFGLFAVEIRETGELAGFVGLSVPTFLPEVMPSVEIGWRLGRWFWGKGIATEAAKGTLHFGFENCNLNEILSICQIGNSASERIMQKLGMYFERETIDWSCGRRVRVYAVKRQNFTV</sequence>
<dbReference type="GO" id="GO:0016747">
    <property type="term" value="F:acyltransferase activity, transferring groups other than amino-acyl groups"/>
    <property type="evidence" value="ECO:0007669"/>
    <property type="project" value="InterPro"/>
</dbReference>
<proteinExistence type="predicted"/>
<dbReference type="Pfam" id="PF13302">
    <property type="entry name" value="Acetyltransf_3"/>
    <property type="match status" value="1"/>
</dbReference>
<dbReference type="InterPro" id="IPR051531">
    <property type="entry name" value="N-acetyltransferase"/>
</dbReference>
<dbReference type="Gene3D" id="3.40.630.30">
    <property type="match status" value="1"/>
</dbReference>
<dbReference type="PANTHER" id="PTHR43792:SF1">
    <property type="entry name" value="N-ACETYLTRANSFERASE DOMAIN-CONTAINING PROTEIN"/>
    <property type="match status" value="1"/>
</dbReference>
<dbReference type="Proteomes" id="UP001139263">
    <property type="component" value="Unassembled WGS sequence"/>
</dbReference>
<dbReference type="InterPro" id="IPR000182">
    <property type="entry name" value="GNAT_dom"/>
</dbReference>
<dbReference type="PROSITE" id="PS51186">
    <property type="entry name" value="GNAT"/>
    <property type="match status" value="1"/>
</dbReference>
<accession>A0A9X1VCJ2</accession>
<evidence type="ECO:0000313" key="3">
    <source>
        <dbReference type="Proteomes" id="UP001139263"/>
    </source>
</evidence>
<gene>
    <name evidence="2" type="ORF">MM817_03102</name>
</gene>